<organism evidence="9 10">
    <name type="scientific">Clathrus columnatus</name>
    <dbReference type="NCBI Taxonomy" id="1419009"/>
    <lineage>
        <taxon>Eukaryota</taxon>
        <taxon>Fungi</taxon>
        <taxon>Dikarya</taxon>
        <taxon>Basidiomycota</taxon>
        <taxon>Agaricomycotina</taxon>
        <taxon>Agaricomycetes</taxon>
        <taxon>Phallomycetidae</taxon>
        <taxon>Phallales</taxon>
        <taxon>Clathraceae</taxon>
        <taxon>Clathrus</taxon>
    </lineage>
</organism>
<keyword evidence="6" id="KW-0906">Nuclear pore complex</keyword>
<dbReference type="EMBL" id="BPWL01000002">
    <property type="protein sequence ID" value="GJJ06926.1"/>
    <property type="molecule type" value="Genomic_DNA"/>
</dbReference>
<evidence type="ECO:0000256" key="4">
    <source>
        <dbReference type="ARBA" id="ARBA00022927"/>
    </source>
</evidence>
<dbReference type="InterPro" id="IPR048883">
    <property type="entry name" value="Nup188_N-subdom_III"/>
</dbReference>
<evidence type="ECO:0000256" key="1">
    <source>
        <dbReference type="ARBA" id="ARBA00004567"/>
    </source>
</evidence>
<evidence type="ECO:0000256" key="6">
    <source>
        <dbReference type="ARBA" id="ARBA00023132"/>
    </source>
</evidence>
<sequence length="1986" mass="223066">MSNDDIQGEDDINHLWDISYLVLYQILAGDIEGHKPEDVEKYIKSRQTNFNNCIDPFGKPNKDSRARVESGILSVDGNVKVQFPPEVRQIIWDISTTLDIDEQNTFILWKSFLRNRGLASVNLPSDEEIIEHFSDHYYEERFSVLRCIIPLLRANSDPDSPFHALAKEALNQIMPKPRDFAVNVVKQYFLKTSEPFPSNIKSKPRGIANYVKRNIRLQFVMLEVLYWTLLECSLYDGSLTEEIYTIAYKSDLGNAQRHSSMLLDEDGVQLLKDMETLWAMILVELLQTMQLLMRSSEDTTSDSQLLVSFPEYLQRTLNLVYTNATPRYGPILLGWAAVLSHISTVDTSERPVYEEITSKASEQYHELLTYILQPEFNLFQNMRQTLLTSPLFVPSTLLTLNSPVTNPNAIDLRFTFKALVIGLTHLINLEFLPDFDGFVDLWIALFGTGDEFVAARISRHYWDYDWKIVSCRRAIFDVTRSRFPVQFKPLVRLLHSMCGTGNTREFGDKNDDDRTLCATYVYHYFLNLPTFTQVIPITARSGPNAVYEALINELYNGGVMYRNTHTISFPGGSVLPRGSSSRLLSSITDPNDPIIVEWEHHYSGWKLLLAVLRNYIKRAGTDRSSLSSDAEHRRDISLTLGAVGMEDTVSDETIIDALELIRCVIDKNSDLAAELMQGLESGDTASEPDLVEVTIRILEDALQRSTNPRISPPSKLIISATGVLTALISLPVYAYRVWPFFRSNHTLFGNDNNAPITPSLLAAERIVGKYPVTLNIIALIRALLTQTTLSLLTADPVMQPVKETVLLRAIKFIHKEIWVEHTAWKYVSIAERFEISREVSLLYRDILLNCPPPTFTGTENGIFSTLASFIMDAFVFRANAASINPLVNSINTGEELMNAFTKANRHYDSLRLLQMLESYLQLVRLLLENKRESNLAGKLSLLEQALCVGAIGGTNTSSVDSRQFKVTPIDVITGYVQYRFFNSTLAFDSIRLLSTLCRSLALSHVTPPSIVAHLSDAEGTAASFIRILRHPWDDLQLRIAIWHFVSLTVDAQPALSSLFVRGKFHIPTPDDKKGKGKEKDDETDSVKDSSAVKVACEALGLWDSLWDANPFLLATVLEFLEIVWRHALEHKSALESTRTDTTFWEAIAGIAKRELGPAPEWSTSSFIYVDGQLHSDCHAPAQAYAYRTKSKAHALQILASDIEFALSTKKPDFNSTKLLSYQVIQPYFGSFEEFNDYMGEAIATYYSQQCHEAFVTEVLDIYPSLKGLQNIEAIDEREYGDNYLFPSELARLRTKHSTEEEAETILQKLANVNLNLSLADSEVSLTRSWRRLLQVACPLLRSNNSVREYALAVAESVSGDIARESRIGTPMITIHSERLWLLLALMEVTWFTPPAAANKTKHIAHFVALMSHIRELITSVHFPPGPALRLDRATRFYRTLIQMIHFCARKARETGSEPKAYTSEQRLIIGSFLADSIRFIIDGLRDTFDLAKTSLDAEIDKDMELLVAAFEQCTRSSMPLSSTLWLSKCHEVDLIRTSLDLLIKTDFTGLRNAASPPARRNPLYARHILFFHLILARLPSSAERLANDGVVLAYANVNIRDALSTGTVEPTISELPGERNPSHSPWCTMLAVLSNVTNVVGPNSQALIEEVIGLIHLYGSQVTQTLTWHVGEPLTLPFLEELGHVVSLFNAVANSRDARDAATQSTLQTYAERASELLQNLNYSLSHPNHLASLLDAVTSEERAEIEKDTKNLSIESFTELLDGSKRPLLAAVIQKTLCITRDIMLSLVTISAAETILTDDVSEWSSRDPLLTPISKVAPGDTASIGTLLELGTCAVDILKHLSGTSLTQQKPTTASTLSLLPFSPKTTISAALQLLETTLIYGVTQMTMWIAVSEQHDGLRQMEMDDMNHERDFNEKQQQQRRRPSVGVTNLARVEESTADLKALLLKAKPVMDKTVEQLRLEHQNLAGSLMHFLEKKIRAADAR</sequence>
<evidence type="ECO:0000256" key="5">
    <source>
        <dbReference type="ARBA" id="ARBA00023010"/>
    </source>
</evidence>
<name>A0AAV5A1P0_9AGAM</name>
<comment type="caution">
    <text evidence="9">The sequence shown here is derived from an EMBL/GenBank/DDBJ whole genome shotgun (WGS) entry which is preliminary data.</text>
</comment>
<evidence type="ECO:0000313" key="10">
    <source>
        <dbReference type="Proteomes" id="UP001050691"/>
    </source>
</evidence>
<keyword evidence="5" id="KW-0811">Translocation</keyword>
<accession>A0AAV5A1P0</accession>
<dbReference type="Gene3D" id="1.25.10.70">
    <property type="match status" value="1"/>
</dbReference>
<keyword evidence="4" id="KW-0653">Protein transport</keyword>
<dbReference type="GO" id="GO:0006606">
    <property type="term" value="P:protein import into nucleus"/>
    <property type="evidence" value="ECO:0007669"/>
    <property type="project" value="TreeGrafter"/>
</dbReference>
<dbReference type="Pfam" id="PF21093">
    <property type="entry name" value="Nup188_N-subdom_III"/>
    <property type="match status" value="1"/>
</dbReference>
<gene>
    <name evidence="9" type="ORF">Clacol_001122</name>
</gene>
<dbReference type="GO" id="GO:0051028">
    <property type="term" value="P:mRNA transport"/>
    <property type="evidence" value="ECO:0007669"/>
    <property type="project" value="UniProtKB-KW"/>
</dbReference>
<evidence type="ECO:0000256" key="7">
    <source>
        <dbReference type="ARBA" id="ARBA00023242"/>
    </source>
</evidence>
<keyword evidence="7" id="KW-0539">Nucleus</keyword>
<keyword evidence="2" id="KW-0813">Transport</keyword>
<dbReference type="GO" id="GO:0044611">
    <property type="term" value="C:nuclear pore inner ring"/>
    <property type="evidence" value="ECO:0007669"/>
    <property type="project" value="TreeGrafter"/>
</dbReference>
<keyword evidence="3" id="KW-0509">mRNA transport</keyword>
<evidence type="ECO:0000256" key="2">
    <source>
        <dbReference type="ARBA" id="ARBA00022448"/>
    </source>
</evidence>
<comment type="subcellular location">
    <subcellularLocation>
        <location evidence="1">Nucleus</location>
        <location evidence="1">Nuclear pore complex</location>
    </subcellularLocation>
</comment>
<dbReference type="PANTHER" id="PTHR31431">
    <property type="entry name" value="NUCLEOPORIN NUP188 HOMOLOG"/>
    <property type="match status" value="1"/>
</dbReference>
<dbReference type="GO" id="GO:0017056">
    <property type="term" value="F:structural constituent of nuclear pore"/>
    <property type="evidence" value="ECO:0007669"/>
    <property type="project" value="InterPro"/>
</dbReference>
<dbReference type="Proteomes" id="UP001050691">
    <property type="component" value="Unassembled WGS sequence"/>
</dbReference>
<evidence type="ECO:0000313" key="9">
    <source>
        <dbReference type="EMBL" id="GJJ06926.1"/>
    </source>
</evidence>
<protein>
    <recommendedName>
        <fullName evidence="8">Nucleoporin Nup188 N-terminal subdomain III domain-containing protein</fullName>
    </recommendedName>
</protein>
<keyword evidence="10" id="KW-1185">Reference proteome</keyword>
<dbReference type="GO" id="GO:0006405">
    <property type="term" value="P:RNA export from nucleus"/>
    <property type="evidence" value="ECO:0007669"/>
    <property type="project" value="TreeGrafter"/>
</dbReference>
<dbReference type="PANTHER" id="PTHR31431:SF1">
    <property type="entry name" value="NUCLEOPORIN NUP188"/>
    <property type="match status" value="1"/>
</dbReference>
<reference evidence="9" key="1">
    <citation type="submission" date="2021-10" db="EMBL/GenBank/DDBJ databases">
        <title>De novo Genome Assembly of Clathrus columnatus (Basidiomycota, Fungi) Using Illumina and Nanopore Sequence Data.</title>
        <authorList>
            <person name="Ogiso-Tanaka E."/>
            <person name="Itagaki H."/>
            <person name="Hosoya T."/>
            <person name="Hosaka K."/>
        </authorList>
    </citation>
    <scope>NUCLEOTIDE SEQUENCE</scope>
    <source>
        <strain evidence="9">MO-923</strain>
    </source>
</reference>
<evidence type="ECO:0000256" key="3">
    <source>
        <dbReference type="ARBA" id="ARBA00022816"/>
    </source>
</evidence>
<feature type="domain" description="Nucleoporin Nup188 N-terminal subdomain III" evidence="8">
    <location>
        <begin position="596"/>
        <end position="1063"/>
    </location>
</feature>
<dbReference type="InterPro" id="IPR044840">
    <property type="entry name" value="Nup188"/>
</dbReference>
<evidence type="ECO:0000259" key="8">
    <source>
        <dbReference type="Pfam" id="PF21093"/>
    </source>
</evidence>
<proteinExistence type="predicted"/>